<dbReference type="GO" id="GO:0004674">
    <property type="term" value="F:protein serine/threonine kinase activity"/>
    <property type="evidence" value="ECO:0007669"/>
    <property type="project" value="UniProtKB-KW"/>
</dbReference>
<dbReference type="Proteomes" id="UP001652660">
    <property type="component" value="Chromosome 2c"/>
</dbReference>
<evidence type="ECO:0000256" key="2">
    <source>
        <dbReference type="ARBA" id="ARBA00022527"/>
    </source>
</evidence>
<evidence type="ECO:0000259" key="14">
    <source>
        <dbReference type="PROSITE" id="PS50011"/>
    </source>
</evidence>
<dbReference type="SMART" id="SM00220">
    <property type="entry name" value="S_TKc"/>
    <property type="match status" value="1"/>
</dbReference>
<keyword evidence="15" id="KW-1185">Reference proteome</keyword>
<dbReference type="InterPro" id="IPR011009">
    <property type="entry name" value="Kinase-like_dom_sf"/>
</dbReference>
<evidence type="ECO:0000313" key="15">
    <source>
        <dbReference type="Proteomes" id="UP001652660"/>
    </source>
</evidence>
<dbReference type="GO" id="GO:0005886">
    <property type="term" value="C:plasma membrane"/>
    <property type="evidence" value="ECO:0007669"/>
    <property type="project" value="TreeGrafter"/>
</dbReference>
<feature type="domain" description="Protein kinase" evidence="14">
    <location>
        <begin position="513"/>
        <end position="794"/>
    </location>
</feature>
<evidence type="ECO:0000256" key="13">
    <source>
        <dbReference type="SAM" id="SignalP"/>
    </source>
</evidence>
<reference evidence="16" key="2">
    <citation type="submission" date="2025-08" db="UniProtKB">
        <authorList>
            <consortium name="RefSeq"/>
        </authorList>
    </citation>
    <scope>IDENTIFICATION</scope>
    <source>
        <tissue evidence="16">Leaves</tissue>
    </source>
</reference>
<dbReference type="GO" id="GO:0009506">
    <property type="term" value="C:plasmodesma"/>
    <property type="evidence" value="ECO:0007669"/>
    <property type="project" value="TreeGrafter"/>
</dbReference>
<name>A0A6P6VQP6_COFAR</name>
<keyword evidence="2" id="KW-0723">Serine/threonine-protein kinase</keyword>
<gene>
    <name evidence="16" type="primary">LOC113725708</name>
</gene>
<evidence type="ECO:0000256" key="11">
    <source>
        <dbReference type="ARBA" id="ARBA00023180"/>
    </source>
</evidence>
<dbReference type="CDD" id="cd14066">
    <property type="entry name" value="STKc_IRAK"/>
    <property type="match status" value="1"/>
</dbReference>
<dbReference type="GeneID" id="113725708"/>
<keyword evidence="8 12" id="KW-0067">ATP-binding</keyword>
<keyword evidence="4" id="KW-0812">Transmembrane</keyword>
<dbReference type="PROSITE" id="PS50011">
    <property type="entry name" value="PROTEIN_KINASE_DOM"/>
    <property type="match status" value="2"/>
</dbReference>
<dbReference type="InterPro" id="IPR017441">
    <property type="entry name" value="Protein_kinase_ATP_BS"/>
</dbReference>
<keyword evidence="5 13" id="KW-0732">Signal</keyword>
<accession>A0A6P6VQP6</accession>
<evidence type="ECO:0000313" key="16">
    <source>
        <dbReference type="RefSeq" id="XP_027104830.1"/>
    </source>
</evidence>
<dbReference type="Pfam" id="PF07714">
    <property type="entry name" value="PK_Tyr_Ser-Thr"/>
    <property type="match status" value="2"/>
</dbReference>
<proteinExistence type="predicted"/>
<feature type="signal peptide" evidence="13">
    <location>
        <begin position="1"/>
        <end position="22"/>
    </location>
</feature>
<evidence type="ECO:0000256" key="5">
    <source>
        <dbReference type="ARBA" id="ARBA00022729"/>
    </source>
</evidence>
<dbReference type="InterPro" id="IPR000719">
    <property type="entry name" value="Prot_kinase_dom"/>
</dbReference>
<comment type="subcellular location">
    <subcellularLocation>
        <location evidence="1">Membrane</location>
        <topology evidence="1">Single-pass type I membrane protein</topology>
    </subcellularLocation>
</comment>
<dbReference type="FunFam" id="1.10.510.10:FF:000095">
    <property type="entry name" value="protein STRUBBELIG-RECEPTOR FAMILY 8"/>
    <property type="match status" value="1"/>
</dbReference>
<evidence type="ECO:0000256" key="8">
    <source>
        <dbReference type="ARBA" id="ARBA00022840"/>
    </source>
</evidence>
<dbReference type="InterPro" id="IPR045272">
    <property type="entry name" value="ANXUR1/2-like"/>
</dbReference>
<evidence type="ECO:0000256" key="4">
    <source>
        <dbReference type="ARBA" id="ARBA00022692"/>
    </source>
</evidence>
<evidence type="ECO:0000256" key="1">
    <source>
        <dbReference type="ARBA" id="ARBA00004479"/>
    </source>
</evidence>
<dbReference type="FunFam" id="2.60.120.430:FF:000003">
    <property type="entry name" value="FERONIA receptor-like kinase"/>
    <property type="match status" value="1"/>
</dbReference>
<dbReference type="GO" id="GO:0004714">
    <property type="term" value="F:transmembrane receptor protein tyrosine kinase activity"/>
    <property type="evidence" value="ECO:0007669"/>
    <property type="project" value="InterPro"/>
</dbReference>
<dbReference type="Pfam" id="PF12819">
    <property type="entry name" value="Malectin_like"/>
    <property type="match status" value="1"/>
</dbReference>
<evidence type="ECO:0000256" key="9">
    <source>
        <dbReference type="ARBA" id="ARBA00022989"/>
    </source>
</evidence>
<sequence>MYLKPLLVVILFSCILLRPDQSMVALFSAGNPPAEPHYLGDVAVDCGSIGNSTALDGREWIGDTGSELMSSLQPKGRTRSSIAVNKLSSVDGVPYRTSRISATPFQYTFRVTPGQIFLRLHFYPASYRGFEKSLDLFTVKAGPFTLLRDFSASLTADGSGEKYVVKEFCLNVEVNAKLNATFSPSKSSKLKKVHAFVNGIEIISIPAGLYYTSDGELGARMVGLNNRFYIIENSTALEVVQRLNIGGGSISPIEDFGMFRRWSEDSKYLQESGVHRVSHLTNRIKYTNMPAFVAPPRLYHTAWKIGRGIRGNEMYKFTWKIPIDLGFGYLVRLHFCDFDAGMTESRQREFTIHINNHIAENKADLIRWSGGTDIPVYRDYLVMVKGEKEVRNYDLLISLQSVDELVFGLLNGLEVFKLSNPDNSLATPNPLFPRRASKIWNLKIPNLFSAFGQSNAVSTGMTIIIILLSIILYNLKESWEQSFIEEKNSLSAQDESSCRRFSLAEIMAVTQNFSDAFFIGKGGFGSVYKGSIPGISKTVAIKRLNPNSRQGAREFWAEVETLSKLHHIHLVSLIGYCNERKEMILVYDYMSSGTLADNLYKAARNGKDCVPLRWEQRLRICIGAARGLDYLHTGSEYGVIHRDVKDTNILLDENLVAKISDFGLSKLEKFTQSRSYVSTKIKGTFGYLDPDYFMTQNLTRKTDVYAFGIVMLVALSGRPAVDSRNPEEPRSLLSCFRDCIAEGEVDRIVDTSLRGKIPSNSLREFVKSVENCLQHQPKKRPTMAQVVANLESALEQQDSTIFSLRNSAPLVGQSSQIGTPESIKFVKSEVAHTDEERNQSKVAQLQDDIQCPVAQIDELSAMAPPNEETKSKHSQNLAFPVRGKPTWSGWPWKAARHRGKAMKTTELVSPNDLVPPSDSGPRFSIEDIRAATDNLVDGFAITNNGSWKFCIGFIQQLKMTVSIYQFHFEIFGREVLELCREIERLSRLRHPNLLSLIGYCYHEDENKIFIVYDHIGSISLDKHLYGTRNVLPWKCKLRICLGVAQGLGHLHGSLGQATIHHDLRAANILLDEDGNPKISLIGLYKVSHVHQLAKPSTKVQATGVEYLSPDSKTTDSQSFEKSDVCSFGLLLLEVLCCRRPIDSELDHDNGDRYLKHWVKNNIKTKKLHQILDFNSKREIAAACFAEFLRVAFSCLLVCETERPPMDDVIKKLESALKLQEQAEAMKQDFKGKGCDDGFNLEDIYHDISISNLADN</sequence>
<dbReference type="SUPFAM" id="SSF56112">
    <property type="entry name" value="Protein kinase-like (PK-like)"/>
    <property type="match status" value="2"/>
</dbReference>
<dbReference type="PANTHER" id="PTHR27003">
    <property type="entry name" value="OS07G0166700 PROTEIN"/>
    <property type="match status" value="1"/>
</dbReference>
<evidence type="ECO:0000256" key="3">
    <source>
        <dbReference type="ARBA" id="ARBA00022679"/>
    </source>
</evidence>
<feature type="binding site" evidence="12">
    <location>
        <position position="542"/>
    </location>
    <ligand>
        <name>ATP</name>
        <dbReference type="ChEBI" id="CHEBI:30616"/>
    </ligand>
</feature>
<evidence type="ECO:0000256" key="6">
    <source>
        <dbReference type="ARBA" id="ARBA00022741"/>
    </source>
</evidence>
<evidence type="ECO:0000256" key="12">
    <source>
        <dbReference type="PROSITE-ProRule" id="PRU10141"/>
    </source>
</evidence>
<feature type="chain" id="PRO_5028102540" evidence="13">
    <location>
        <begin position="23"/>
        <end position="1255"/>
    </location>
</feature>
<organism evidence="15 16">
    <name type="scientific">Coffea arabica</name>
    <name type="common">Arabian coffee</name>
    <dbReference type="NCBI Taxonomy" id="13443"/>
    <lineage>
        <taxon>Eukaryota</taxon>
        <taxon>Viridiplantae</taxon>
        <taxon>Streptophyta</taxon>
        <taxon>Embryophyta</taxon>
        <taxon>Tracheophyta</taxon>
        <taxon>Spermatophyta</taxon>
        <taxon>Magnoliopsida</taxon>
        <taxon>eudicotyledons</taxon>
        <taxon>Gunneridae</taxon>
        <taxon>Pentapetalae</taxon>
        <taxon>asterids</taxon>
        <taxon>lamiids</taxon>
        <taxon>Gentianales</taxon>
        <taxon>Rubiaceae</taxon>
        <taxon>Ixoroideae</taxon>
        <taxon>Gardenieae complex</taxon>
        <taxon>Bertiereae - Coffeeae clade</taxon>
        <taxon>Coffeeae</taxon>
        <taxon>Coffea</taxon>
    </lineage>
</organism>
<keyword evidence="10" id="KW-0472">Membrane</keyword>
<dbReference type="FunFam" id="3.30.200.20:FF:000039">
    <property type="entry name" value="receptor-like protein kinase FERONIA"/>
    <property type="match status" value="1"/>
</dbReference>
<dbReference type="InterPro" id="IPR001245">
    <property type="entry name" value="Ser-Thr/Tyr_kinase_cat_dom"/>
</dbReference>
<keyword evidence="11" id="KW-0325">Glycoprotein</keyword>
<dbReference type="RefSeq" id="XP_027104830.1">
    <property type="nucleotide sequence ID" value="XM_027249029.2"/>
</dbReference>
<dbReference type="Gene3D" id="3.30.200.20">
    <property type="entry name" value="Phosphorylase Kinase, domain 1"/>
    <property type="match status" value="2"/>
</dbReference>
<dbReference type="FunFam" id="2.60.120.430:FF:000007">
    <property type="entry name" value="FERONIA receptor-like kinase"/>
    <property type="match status" value="1"/>
</dbReference>
<dbReference type="PROSITE" id="PS00108">
    <property type="entry name" value="PROTEIN_KINASE_ST"/>
    <property type="match status" value="1"/>
</dbReference>
<dbReference type="Gene3D" id="1.10.510.10">
    <property type="entry name" value="Transferase(Phosphotransferase) domain 1"/>
    <property type="match status" value="2"/>
</dbReference>
<dbReference type="InterPro" id="IPR008271">
    <property type="entry name" value="Ser/Thr_kinase_AS"/>
</dbReference>
<protein>
    <submittedName>
        <fullName evidence="16">Receptor-like protein kinase FERONIA</fullName>
    </submittedName>
</protein>
<keyword evidence="3" id="KW-0808">Transferase</keyword>
<dbReference type="OrthoDB" id="1720310at2759"/>
<dbReference type="PANTHER" id="PTHR27003:SF467">
    <property type="entry name" value="PROTEIN KINASE DOMAIN-CONTAINING PROTEIN"/>
    <property type="match status" value="1"/>
</dbReference>
<reference evidence="15" key="1">
    <citation type="journal article" date="2025" name="Foods">
        <title>Unveiling the Microbial Signatures of Arabica Coffee Cherries: Insights into Ripeness Specific Diversity, Functional Traits, and Implications for Quality and Safety.</title>
        <authorList>
            <consortium name="RefSeq"/>
            <person name="Tenea G.N."/>
            <person name="Cifuentes V."/>
            <person name="Reyes P."/>
            <person name="Cevallos-Vallejos M."/>
        </authorList>
    </citation>
    <scope>NUCLEOTIDE SEQUENCE [LARGE SCALE GENOMIC DNA]</scope>
</reference>
<feature type="domain" description="Protein kinase" evidence="14">
    <location>
        <begin position="908"/>
        <end position="1216"/>
    </location>
</feature>
<dbReference type="InterPro" id="IPR024788">
    <property type="entry name" value="Malectin-like_Carb-bd_dom"/>
</dbReference>
<evidence type="ECO:0000256" key="10">
    <source>
        <dbReference type="ARBA" id="ARBA00023136"/>
    </source>
</evidence>
<dbReference type="AlphaFoldDB" id="A0A6P6VQP6"/>
<dbReference type="Gene3D" id="2.60.120.430">
    <property type="entry name" value="Galactose-binding lectin"/>
    <property type="match status" value="2"/>
</dbReference>
<keyword evidence="6 12" id="KW-0547">Nucleotide-binding</keyword>
<dbReference type="PROSITE" id="PS00107">
    <property type="entry name" value="PROTEIN_KINASE_ATP"/>
    <property type="match status" value="1"/>
</dbReference>
<dbReference type="GO" id="GO:0005524">
    <property type="term" value="F:ATP binding"/>
    <property type="evidence" value="ECO:0007669"/>
    <property type="project" value="UniProtKB-UniRule"/>
</dbReference>
<keyword evidence="7" id="KW-0418">Kinase</keyword>
<evidence type="ECO:0000256" key="7">
    <source>
        <dbReference type="ARBA" id="ARBA00022777"/>
    </source>
</evidence>
<keyword evidence="9" id="KW-1133">Transmembrane helix</keyword>